<dbReference type="Proteomes" id="UP001501447">
    <property type="component" value="Unassembled WGS sequence"/>
</dbReference>
<gene>
    <name evidence="2" type="ORF">GCM10009863_34180</name>
</gene>
<comment type="caution">
    <text evidence="2">The sequence shown here is derived from an EMBL/GenBank/DDBJ whole genome shotgun (WGS) entry which is preliminary data.</text>
</comment>
<feature type="region of interest" description="Disordered" evidence="1">
    <location>
        <begin position="129"/>
        <end position="207"/>
    </location>
</feature>
<reference evidence="3" key="1">
    <citation type="journal article" date="2019" name="Int. J. Syst. Evol. Microbiol.">
        <title>The Global Catalogue of Microorganisms (GCM) 10K type strain sequencing project: providing services to taxonomists for standard genome sequencing and annotation.</title>
        <authorList>
            <consortium name="The Broad Institute Genomics Platform"/>
            <consortium name="The Broad Institute Genome Sequencing Center for Infectious Disease"/>
            <person name="Wu L."/>
            <person name="Ma J."/>
        </authorList>
    </citation>
    <scope>NUCLEOTIDE SEQUENCE [LARGE SCALE GENOMIC DNA]</scope>
    <source>
        <strain evidence="3">JCM 16373</strain>
    </source>
</reference>
<feature type="compositionally biased region" description="Low complexity" evidence="1">
    <location>
        <begin position="163"/>
        <end position="187"/>
    </location>
</feature>
<keyword evidence="3" id="KW-1185">Reference proteome</keyword>
<protein>
    <submittedName>
        <fullName evidence="2">Uncharacterized protein</fullName>
    </submittedName>
</protein>
<evidence type="ECO:0000313" key="2">
    <source>
        <dbReference type="EMBL" id="GAA2617444.1"/>
    </source>
</evidence>
<accession>A0ABP6CHS0</accession>
<name>A0ABP6CHS0_9ACTN</name>
<proteinExistence type="predicted"/>
<evidence type="ECO:0000256" key="1">
    <source>
        <dbReference type="SAM" id="MobiDB-lite"/>
    </source>
</evidence>
<dbReference type="EMBL" id="BAAARJ010000010">
    <property type="protein sequence ID" value="GAA2617444.1"/>
    <property type="molecule type" value="Genomic_DNA"/>
</dbReference>
<sequence>MERASEQALLDVSPESPAKVAYSLLLEAQQAARHAQEDYAAISGVLSETPENDALNTHAALERCKQAQENVEVWRQAREWLAAQGPQGWGRIVPTDQRAARAVERASAAYSIALEEPGPRLVRLRESFASQAAQTPQHAQTPQSAQAPEVPQAAHAARALRDSGPLPSASRPRPGGSSFGSSSSGQERPARHEQSIPSRKHTRGHTR</sequence>
<evidence type="ECO:0000313" key="3">
    <source>
        <dbReference type="Proteomes" id="UP001501447"/>
    </source>
</evidence>
<organism evidence="2 3">
    <name type="scientific">Streptomyces axinellae</name>
    <dbReference type="NCBI Taxonomy" id="552788"/>
    <lineage>
        <taxon>Bacteria</taxon>
        <taxon>Bacillati</taxon>
        <taxon>Actinomycetota</taxon>
        <taxon>Actinomycetes</taxon>
        <taxon>Kitasatosporales</taxon>
        <taxon>Streptomycetaceae</taxon>
        <taxon>Streptomyces</taxon>
    </lineage>
</organism>
<feature type="compositionally biased region" description="Basic residues" evidence="1">
    <location>
        <begin position="198"/>
        <end position="207"/>
    </location>
</feature>
<feature type="compositionally biased region" description="Low complexity" evidence="1">
    <location>
        <begin position="129"/>
        <end position="148"/>
    </location>
</feature>